<keyword evidence="2" id="KW-0328">Glycosyltransferase</keyword>
<comment type="caution">
    <text evidence="2">The sequence shown here is derived from an EMBL/GenBank/DDBJ whole genome shotgun (WGS) entry which is preliminary data.</text>
</comment>
<dbReference type="InterPro" id="IPR029044">
    <property type="entry name" value="Nucleotide-diphossugar_trans"/>
</dbReference>
<evidence type="ECO:0000313" key="3">
    <source>
        <dbReference type="Proteomes" id="UP001221686"/>
    </source>
</evidence>
<dbReference type="SUPFAM" id="SSF53448">
    <property type="entry name" value="Nucleotide-diphospho-sugar transferases"/>
    <property type="match status" value="1"/>
</dbReference>
<keyword evidence="2" id="KW-0808">Transferase</keyword>
<dbReference type="EC" id="2.4.-.-" evidence="2"/>
<evidence type="ECO:0000259" key="1">
    <source>
        <dbReference type="Pfam" id="PF00535"/>
    </source>
</evidence>
<accession>A0ABT5DPU9</accession>
<evidence type="ECO:0000313" key="2">
    <source>
        <dbReference type="EMBL" id="MDC0715680.1"/>
    </source>
</evidence>
<dbReference type="GO" id="GO:0016757">
    <property type="term" value="F:glycosyltransferase activity"/>
    <property type="evidence" value="ECO:0007669"/>
    <property type="project" value="UniProtKB-KW"/>
</dbReference>
<dbReference type="RefSeq" id="WP_272084105.1">
    <property type="nucleotide sequence ID" value="NZ_JAQNDL010000001.1"/>
</dbReference>
<proteinExistence type="predicted"/>
<organism evidence="2 3">
    <name type="scientific">Nannocystis bainbridge</name>
    <dbReference type="NCBI Taxonomy" id="2995303"/>
    <lineage>
        <taxon>Bacteria</taxon>
        <taxon>Pseudomonadati</taxon>
        <taxon>Myxococcota</taxon>
        <taxon>Polyangia</taxon>
        <taxon>Nannocystales</taxon>
        <taxon>Nannocystaceae</taxon>
        <taxon>Nannocystis</taxon>
    </lineage>
</organism>
<feature type="domain" description="Glycosyltransferase 2-like" evidence="1">
    <location>
        <begin position="6"/>
        <end position="129"/>
    </location>
</feature>
<name>A0ABT5DPU9_9BACT</name>
<protein>
    <submittedName>
        <fullName evidence="2">Glycosyltransferase</fullName>
        <ecNumber evidence="2">2.4.-.-</ecNumber>
    </submittedName>
</protein>
<reference evidence="2 3" key="1">
    <citation type="submission" date="2022-11" db="EMBL/GenBank/DDBJ databases">
        <title>Minimal conservation of predation-associated metabolite biosynthetic gene clusters underscores biosynthetic potential of Myxococcota including descriptions for ten novel species: Archangium lansinium sp. nov., Myxococcus landrumus sp. nov., Nannocystis bai.</title>
        <authorList>
            <person name="Ahearne A."/>
            <person name="Stevens C."/>
            <person name="Dowd S."/>
        </authorList>
    </citation>
    <scope>NUCLEOTIDE SEQUENCE [LARGE SCALE GENOMIC DNA]</scope>
    <source>
        <strain evidence="2 3">BB15-2</strain>
    </source>
</reference>
<sequence>MNHLDVLLPTCGRPAALAVTLTSLSAQTLIAPGGAPFRIVVSDQGDVPVEAHGEVRAVMRVLRAHGHAVELHRHLPRRGVAEQRQFLLDQARADQVLYLDDDLLLEPWVVAQMTAALARERCGFVGSAVIGLSRIDCLRPHQQRFELWDGPVEPELVECGGPAWSRHELHNAANLWHVQRALALTPERTRCYKVAWVGGCVLYDAAKLRAVGGFGFWTELPREHCGEDVLAQLRVMARFGGCGLMPSGVYHLELPTTIPDREVDAPRVLPIAPTRRA</sequence>
<dbReference type="EMBL" id="JAQNDL010000001">
    <property type="protein sequence ID" value="MDC0715680.1"/>
    <property type="molecule type" value="Genomic_DNA"/>
</dbReference>
<dbReference type="Gene3D" id="3.90.550.10">
    <property type="entry name" value="Spore Coat Polysaccharide Biosynthesis Protein SpsA, Chain A"/>
    <property type="match status" value="1"/>
</dbReference>
<gene>
    <name evidence="2" type="ORF">POL25_02180</name>
</gene>
<dbReference type="Pfam" id="PF00535">
    <property type="entry name" value="Glycos_transf_2"/>
    <property type="match status" value="1"/>
</dbReference>
<dbReference type="Proteomes" id="UP001221686">
    <property type="component" value="Unassembled WGS sequence"/>
</dbReference>
<dbReference type="InterPro" id="IPR001173">
    <property type="entry name" value="Glyco_trans_2-like"/>
</dbReference>
<keyword evidence="3" id="KW-1185">Reference proteome</keyword>